<dbReference type="PANTHER" id="PTHR43466:SF1">
    <property type="entry name" value="2-OXO-4-HYDROXY-4-CARBOXY-5-UREIDOIMIDAZOLINE DECARBOXYLASE-RELATED"/>
    <property type="match status" value="1"/>
</dbReference>
<dbReference type="InterPro" id="IPR036778">
    <property type="entry name" value="OHCU_decarboxylase_sf"/>
</dbReference>
<comment type="catalytic activity">
    <reaction evidence="1">
        <text>5-hydroxy-2-oxo-4-ureido-2,5-dihydro-1H-imidazole-5-carboxylate + H(+) = (S)-allantoin + CO2</text>
        <dbReference type="Rhea" id="RHEA:26301"/>
        <dbReference type="ChEBI" id="CHEBI:15378"/>
        <dbReference type="ChEBI" id="CHEBI:15678"/>
        <dbReference type="ChEBI" id="CHEBI:16526"/>
        <dbReference type="ChEBI" id="CHEBI:58639"/>
        <dbReference type="EC" id="4.1.1.97"/>
    </reaction>
</comment>
<dbReference type="PANTHER" id="PTHR43466">
    <property type="entry name" value="2-OXO-4-HYDROXY-4-CARBOXY-5-UREIDOIMIDAZOLINE DECARBOXYLASE-RELATED"/>
    <property type="match status" value="1"/>
</dbReference>
<protein>
    <recommendedName>
        <fullName evidence="3">2-oxo-4-hydroxy-4-carboxy-5-ureidoimidazoline decarboxylase</fullName>
        <ecNumber evidence="3">4.1.1.97</ecNumber>
    </recommendedName>
</protein>
<comment type="pathway">
    <text evidence="2">Purine metabolism; urate degradation; (S)-allantoin from urate: step 3/3.</text>
</comment>
<evidence type="ECO:0000256" key="6">
    <source>
        <dbReference type="ARBA" id="ARBA00023239"/>
    </source>
</evidence>
<feature type="domain" description="Oxo-4-hydroxy-4-carboxy-5-ureidoimidazoline decarboxylase" evidence="7">
    <location>
        <begin position="10"/>
        <end position="164"/>
    </location>
</feature>
<proteinExistence type="predicted"/>
<dbReference type="Pfam" id="PF09349">
    <property type="entry name" value="OHCU_decarbox"/>
    <property type="match status" value="1"/>
</dbReference>
<evidence type="ECO:0000313" key="9">
    <source>
        <dbReference type="Proteomes" id="UP000019151"/>
    </source>
</evidence>
<dbReference type="EC" id="4.1.1.97" evidence="3"/>
<name>W0RH88_9BACT</name>
<dbReference type="OrthoDB" id="9800909at2"/>
<dbReference type="STRING" id="861299.J421_2143"/>
<dbReference type="AlphaFoldDB" id="W0RH88"/>
<dbReference type="eggNOG" id="COG3195">
    <property type="taxonomic scope" value="Bacteria"/>
</dbReference>
<dbReference type="NCBIfam" id="TIGR03180">
    <property type="entry name" value="UraD_2"/>
    <property type="match status" value="1"/>
</dbReference>
<evidence type="ECO:0000256" key="2">
    <source>
        <dbReference type="ARBA" id="ARBA00004754"/>
    </source>
</evidence>
<keyword evidence="4" id="KW-0659">Purine metabolism</keyword>
<reference evidence="8 9" key="1">
    <citation type="journal article" date="2014" name="Genome Announc.">
        <title>Genome Sequence and Methylome of Soil Bacterium Gemmatirosa kalamazoonensis KBS708T, a Member of the Rarely Cultivated Gemmatimonadetes Phylum.</title>
        <authorList>
            <person name="Debruyn J.M."/>
            <person name="Radosevich M."/>
            <person name="Wommack K.E."/>
            <person name="Polson S.W."/>
            <person name="Hauser L.J."/>
            <person name="Fawaz M.N."/>
            <person name="Korlach J."/>
            <person name="Tsai Y.C."/>
        </authorList>
    </citation>
    <scope>NUCLEOTIDE SEQUENCE [LARGE SCALE GENOMIC DNA]</scope>
    <source>
        <strain evidence="8 9">KBS708</strain>
    </source>
</reference>
<evidence type="ECO:0000256" key="4">
    <source>
        <dbReference type="ARBA" id="ARBA00022631"/>
    </source>
</evidence>
<gene>
    <name evidence="8" type="ORF">J421_2143</name>
</gene>
<dbReference type="GO" id="GO:0019628">
    <property type="term" value="P:urate catabolic process"/>
    <property type="evidence" value="ECO:0007669"/>
    <property type="project" value="TreeGrafter"/>
</dbReference>
<dbReference type="EMBL" id="CP007128">
    <property type="protein sequence ID" value="AHG89680.1"/>
    <property type="molecule type" value="Genomic_DNA"/>
</dbReference>
<dbReference type="InParanoid" id="W0RH88"/>
<dbReference type="KEGG" id="gba:J421_2143"/>
<evidence type="ECO:0000313" key="8">
    <source>
        <dbReference type="EMBL" id="AHG89680.1"/>
    </source>
</evidence>
<dbReference type="GO" id="GO:0051997">
    <property type="term" value="F:2-oxo-4-hydroxy-4-carboxy-5-ureidoimidazoline decarboxylase activity"/>
    <property type="evidence" value="ECO:0007669"/>
    <property type="project" value="UniProtKB-EC"/>
</dbReference>
<evidence type="ECO:0000256" key="1">
    <source>
        <dbReference type="ARBA" id="ARBA00001163"/>
    </source>
</evidence>
<keyword evidence="5" id="KW-0210">Decarboxylase</keyword>
<keyword evidence="6" id="KW-0456">Lyase</keyword>
<dbReference type="Gene3D" id="1.10.3330.10">
    <property type="entry name" value="Oxo-4-hydroxy-4-carboxy-5-ureidoimidazoline decarboxylase"/>
    <property type="match status" value="1"/>
</dbReference>
<evidence type="ECO:0000256" key="3">
    <source>
        <dbReference type="ARBA" id="ARBA00012257"/>
    </source>
</evidence>
<dbReference type="InterPro" id="IPR018020">
    <property type="entry name" value="OHCU_decarboxylase"/>
</dbReference>
<sequence length="172" mass="19007">MPDVSDFDDLPSARAADLIRPCCGASRWVAEMVARRPFGTLDELLAAADEVWWALEPDDWREAFAHHPRIGERAAAVPQDARGAAWSAGEQARVGDAASDVRAELAEANRAYERRFGHIYIVCAAGKGADELLATARARLANDPDTELRVAAEEQRKITRLRLEKLFREGPE</sequence>
<dbReference type="RefSeq" id="WP_025411168.1">
    <property type="nucleotide sequence ID" value="NZ_CP007128.1"/>
</dbReference>
<dbReference type="InterPro" id="IPR017595">
    <property type="entry name" value="OHCU_decarboxylase-2"/>
</dbReference>
<dbReference type="HOGENOM" id="CLU_092522_2_1_0"/>
<dbReference type="Proteomes" id="UP000019151">
    <property type="component" value="Chromosome"/>
</dbReference>
<organism evidence="8 9">
    <name type="scientific">Gemmatirosa kalamazoonensis</name>
    <dbReference type="NCBI Taxonomy" id="861299"/>
    <lineage>
        <taxon>Bacteria</taxon>
        <taxon>Pseudomonadati</taxon>
        <taxon>Gemmatimonadota</taxon>
        <taxon>Gemmatimonadia</taxon>
        <taxon>Gemmatimonadales</taxon>
        <taxon>Gemmatimonadaceae</taxon>
        <taxon>Gemmatirosa</taxon>
    </lineage>
</organism>
<keyword evidence="9" id="KW-1185">Reference proteome</keyword>
<dbReference type="NCBIfam" id="NF010372">
    <property type="entry name" value="PRK13798.1"/>
    <property type="match status" value="1"/>
</dbReference>
<dbReference type="SUPFAM" id="SSF158694">
    <property type="entry name" value="UraD-Like"/>
    <property type="match status" value="1"/>
</dbReference>
<dbReference type="GO" id="GO:0006144">
    <property type="term" value="P:purine nucleobase metabolic process"/>
    <property type="evidence" value="ECO:0007669"/>
    <property type="project" value="UniProtKB-KW"/>
</dbReference>
<accession>W0RH88</accession>
<evidence type="ECO:0000259" key="7">
    <source>
        <dbReference type="Pfam" id="PF09349"/>
    </source>
</evidence>
<evidence type="ECO:0000256" key="5">
    <source>
        <dbReference type="ARBA" id="ARBA00022793"/>
    </source>
</evidence>